<organism evidence="3 4">
    <name type="scientific">Corallococcus macrosporus DSM 14697</name>
    <dbReference type="NCBI Taxonomy" id="1189310"/>
    <lineage>
        <taxon>Bacteria</taxon>
        <taxon>Pseudomonadati</taxon>
        <taxon>Myxococcota</taxon>
        <taxon>Myxococcia</taxon>
        <taxon>Myxococcales</taxon>
        <taxon>Cystobacterineae</taxon>
        <taxon>Myxococcaceae</taxon>
        <taxon>Corallococcus</taxon>
    </lineage>
</organism>
<dbReference type="SUPFAM" id="SSF51905">
    <property type="entry name" value="FAD/NAD(P)-binding domain"/>
    <property type="match status" value="1"/>
</dbReference>
<dbReference type="KEGG" id="mmas:MYMAC_001015"/>
<dbReference type="InterPro" id="IPR036188">
    <property type="entry name" value="FAD/NAD-bd_sf"/>
</dbReference>
<dbReference type="InterPro" id="IPR050816">
    <property type="entry name" value="Flavin-dep_Halogenase_NPB"/>
</dbReference>
<dbReference type="Gene3D" id="3.30.9.100">
    <property type="match status" value="1"/>
</dbReference>
<feature type="compositionally biased region" description="Pro residues" evidence="1">
    <location>
        <begin position="371"/>
        <end position="383"/>
    </location>
</feature>
<protein>
    <submittedName>
        <fullName evidence="3">Tryptophan halogenase</fullName>
    </submittedName>
</protein>
<dbReference type="OrthoDB" id="103324at2"/>
<keyword evidence="4" id="KW-1185">Reference proteome</keyword>
<feature type="domain" description="FAD-binding" evidence="2">
    <location>
        <begin position="6"/>
        <end position="336"/>
    </location>
</feature>
<dbReference type="InterPro" id="IPR002938">
    <property type="entry name" value="FAD-bd"/>
</dbReference>
<dbReference type="Gene3D" id="3.50.50.60">
    <property type="entry name" value="FAD/NAD(P)-binding domain"/>
    <property type="match status" value="1"/>
</dbReference>
<proteinExistence type="predicted"/>
<dbReference type="RefSeq" id="WP_095957271.1">
    <property type="nucleotide sequence ID" value="NZ_CP022203.1"/>
</dbReference>
<dbReference type="Proteomes" id="UP000217343">
    <property type="component" value="Chromosome"/>
</dbReference>
<dbReference type="EMBL" id="CP022203">
    <property type="protein sequence ID" value="ATB45430.1"/>
    <property type="molecule type" value="Genomic_DNA"/>
</dbReference>
<evidence type="ECO:0000259" key="2">
    <source>
        <dbReference type="Pfam" id="PF01494"/>
    </source>
</evidence>
<gene>
    <name evidence="3" type="ORF">MYMAC_001015</name>
</gene>
<feature type="region of interest" description="Disordered" evidence="1">
    <location>
        <begin position="368"/>
        <end position="390"/>
    </location>
</feature>
<reference evidence="3 4" key="1">
    <citation type="submission" date="2017-06" db="EMBL/GenBank/DDBJ databases">
        <title>Sequencing and comparative analysis of myxobacterial genomes.</title>
        <authorList>
            <person name="Rupp O."/>
            <person name="Goesmann A."/>
            <person name="Sogaard-Andersen L."/>
        </authorList>
    </citation>
    <scope>NUCLEOTIDE SEQUENCE [LARGE SCALE GENOMIC DNA]</scope>
    <source>
        <strain evidence="3 4">DSM 14697</strain>
    </source>
</reference>
<accession>A0A250JP86</accession>
<dbReference type="Pfam" id="PF01494">
    <property type="entry name" value="FAD_binding_3"/>
    <property type="match status" value="1"/>
</dbReference>
<evidence type="ECO:0000256" key="1">
    <source>
        <dbReference type="SAM" id="MobiDB-lite"/>
    </source>
</evidence>
<evidence type="ECO:0000313" key="4">
    <source>
        <dbReference type="Proteomes" id="UP000217343"/>
    </source>
</evidence>
<dbReference type="AlphaFoldDB" id="A0A250JP86"/>
<sequence length="390" mass="42842">MSESSCDVAIIGGGPAGAAMAVALRDKAPFLSVTVVERTAYDAPRLGETLPPDVRLPLSRLGVWGSFLRDGHLASRGTSACWGQAEPGFHDTLMSPWGSAWHLDRARFDERLSLEAVRQGARVLRTTTLLSAEALGRDGYLLHLARAKSGPSTLRARFVVDASGWKAPFASARGARRLVSDRCFAVYGAFTLPDDATFPTYALVEACPEGWWYSALLPNRRVVVALIGDGDSLRGLRWATPEPWLALLKQAPVTHARLDVCDFTSEPLVAVPVLVGQLDRMQGEQWLAVGDAACTYDPLSSQGITKALDSALLAADALERYLRGDLEALQTYEATLNERFQEHQRTRGAYYRQEQRWPQAPFWRNRWESLPGPPALPAPPRRPQPLEVTS</sequence>
<dbReference type="PRINTS" id="PR00420">
    <property type="entry name" value="RNGMNOXGNASE"/>
</dbReference>
<dbReference type="PANTHER" id="PTHR43747:SF1">
    <property type="entry name" value="SLR1998 PROTEIN"/>
    <property type="match status" value="1"/>
</dbReference>
<name>A0A250JP86_9BACT</name>
<dbReference type="GO" id="GO:0071949">
    <property type="term" value="F:FAD binding"/>
    <property type="evidence" value="ECO:0007669"/>
    <property type="project" value="InterPro"/>
</dbReference>
<evidence type="ECO:0000313" key="3">
    <source>
        <dbReference type="EMBL" id="ATB45430.1"/>
    </source>
</evidence>
<dbReference type="PANTHER" id="PTHR43747">
    <property type="entry name" value="FAD-BINDING PROTEIN"/>
    <property type="match status" value="1"/>
</dbReference>